<dbReference type="SMART" id="SM00896">
    <property type="entry name" value="FDX-ACB"/>
    <property type="match status" value="1"/>
</dbReference>
<comment type="subunit">
    <text evidence="3 15">Tetramer of two alpha and two beta subunits.</text>
</comment>
<evidence type="ECO:0000313" key="20">
    <source>
        <dbReference type="EMBL" id="SKB53508.1"/>
    </source>
</evidence>
<dbReference type="InterPro" id="IPR005147">
    <property type="entry name" value="tRNA_synthase_B5-dom"/>
</dbReference>
<keyword evidence="7 15" id="KW-0479">Metal-binding</keyword>
<keyword evidence="9 15" id="KW-0067">ATP-binding</keyword>
<evidence type="ECO:0000256" key="9">
    <source>
        <dbReference type="ARBA" id="ARBA00022840"/>
    </source>
</evidence>
<evidence type="ECO:0000256" key="13">
    <source>
        <dbReference type="ARBA" id="ARBA00023146"/>
    </source>
</evidence>
<evidence type="ECO:0000256" key="16">
    <source>
        <dbReference type="PROSITE-ProRule" id="PRU00209"/>
    </source>
</evidence>
<dbReference type="EMBL" id="FUYN01000004">
    <property type="protein sequence ID" value="SKB53508.1"/>
    <property type="molecule type" value="Genomic_DNA"/>
</dbReference>
<feature type="binding site" evidence="15">
    <location>
        <position position="467"/>
    </location>
    <ligand>
        <name>Mg(2+)</name>
        <dbReference type="ChEBI" id="CHEBI:18420"/>
        <note>shared with alpha subunit</note>
    </ligand>
</feature>
<dbReference type="NCBIfam" id="TIGR00472">
    <property type="entry name" value="pheT_bact"/>
    <property type="match status" value="1"/>
</dbReference>
<dbReference type="CDD" id="cd00769">
    <property type="entry name" value="PheRS_beta_core"/>
    <property type="match status" value="1"/>
</dbReference>
<comment type="cofactor">
    <cofactor evidence="15">
        <name>Mg(2+)</name>
        <dbReference type="ChEBI" id="CHEBI:18420"/>
    </cofactor>
    <text evidence="15">Binds 2 magnesium ions per tetramer.</text>
</comment>
<dbReference type="InterPro" id="IPR020825">
    <property type="entry name" value="Phe-tRNA_synthase-like_B3/B4"/>
</dbReference>
<keyword evidence="6 15" id="KW-0436">Ligase</keyword>
<keyword evidence="12 15" id="KW-0648">Protein biosynthesis</keyword>
<dbReference type="InterPro" id="IPR045864">
    <property type="entry name" value="aa-tRNA-synth_II/BPL/LPL"/>
</dbReference>
<keyword evidence="5 16" id="KW-0820">tRNA-binding</keyword>
<dbReference type="SUPFAM" id="SSF54991">
    <property type="entry name" value="Anticodon-binding domain of PheRS"/>
    <property type="match status" value="1"/>
</dbReference>
<dbReference type="GO" id="GO:0004826">
    <property type="term" value="F:phenylalanine-tRNA ligase activity"/>
    <property type="evidence" value="ECO:0007669"/>
    <property type="project" value="UniProtKB-UniRule"/>
</dbReference>
<evidence type="ECO:0000256" key="10">
    <source>
        <dbReference type="ARBA" id="ARBA00022842"/>
    </source>
</evidence>
<comment type="similarity">
    <text evidence="2 15">Belongs to the phenylalanyl-tRNA synthetase beta subunit family. Type 1 subfamily.</text>
</comment>
<evidence type="ECO:0000259" key="17">
    <source>
        <dbReference type="PROSITE" id="PS50886"/>
    </source>
</evidence>
<dbReference type="PANTHER" id="PTHR10947:SF0">
    <property type="entry name" value="PHENYLALANINE--TRNA LIGASE BETA SUBUNIT"/>
    <property type="match status" value="1"/>
</dbReference>
<dbReference type="Gene3D" id="3.30.56.10">
    <property type="match status" value="2"/>
</dbReference>
<feature type="binding site" evidence="15">
    <location>
        <position position="458"/>
    </location>
    <ligand>
        <name>Mg(2+)</name>
        <dbReference type="ChEBI" id="CHEBI:18420"/>
        <note>shared with alpha subunit</note>
    </ligand>
</feature>
<dbReference type="FunFam" id="3.30.70.380:FF:000001">
    <property type="entry name" value="Phenylalanine--tRNA ligase beta subunit"/>
    <property type="match status" value="1"/>
</dbReference>
<organism evidence="20 21">
    <name type="scientific">Acetoanaerobium noterae</name>
    <dbReference type="NCBI Taxonomy" id="745369"/>
    <lineage>
        <taxon>Bacteria</taxon>
        <taxon>Bacillati</taxon>
        <taxon>Bacillota</taxon>
        <taxon>Clostridia</taxon>
        <taxon>Peptostreptococcales</taxon>
        <taxon>Filifactoraceae</taxon>
        <taxon>Acetoanaerobium</taxon>
    </lineage>
</organism>
<dbReference type="OrthoDB" id="9805455at2"/>
<dbReference type="InterPro" id="IPR005146">
    <property type="entry name" value="B3/B4_tRNA-bd"/>
</dbReference>
<evidence type="ECO:0000256" key="5">
    <source>
        <dbReference type="ARBA" id="ARBA00022555"/>
    </source>
</evidence>
<evidence type="ECO:0000256" key="14">
    <source>
        <dbReference type="ARBA" id="ARBA00049255"/>
    </source>
</evidence>
<evidence type="ECO:0000256" key="11">
    <source>
        <dbReference type="ARBA" id="ARBA00022884"/>
    </source>
</evidence>
<dbReference type="Pfam" id="PF17759">
    <property type="entry name" value="tRNA_synthFbeta"/>
    <property type="match status" value="1"/>
</dbReference>
<name>A0A1T5C1K6_9FIRM</name>
<dbReference type="InterPro" id="IPR045060">
    <property type="entry name" value="Phe-tRNA-ligase_IIc_bsu"/>
</dbReference>
<dbReference type="SMART" id="SM00874">
    <property type="entry name" value="B5"/>
    <property type="match status" value="1"/>
</dbReference>
<dbReference type="PANTHER" id="PTHR10947">
    <property type="entry name" value="PHENYLALANYL-TRNA SYNTHETASE BETA CHAIN AND LEUCINE-RICH REPEAT-CONTAINING PROTEIN 47"/>
    <property type="match status" value="1"/>
</dbReference>
<accession>A0A1T5C1K6</accession>
<proteinExistence type="inferred from homology"/>
<keyword evidence="4 15" id="KW-0963">Cytoplasm</keyword>
<dbReference type="Pfam" id="PF03484">
    <property type="entry name" value="B5"/>
    <property type="match status" value="1"/>
</dbReference>
<comment type="subcellular location">
    <subcellularLocation>
        <location evidence="1 15">Cytoplasm</location>
    </subcellularLocation>
</comment>
<feature type="binding site" evidence="15">
    <location>
        <position position="468"/>
    </location>
    <ligand>
        <name>Mg(2+)</name>
        <dbReference type="ChEBI" id="CHEBI:18420"/>
        <note>shared with alpha subunit</note>
    </ligand>
</feature>
<dbReference type="PROSITE" id="PS50886">
    <property type="entry name" value="TRBD"/>
    <property type="match status" value="1"/>
</dbReference>
<feature type="domain" description="FDX-ACB" evidence="18">
    <location>
        <begin position="693"/>
        <end position="786"/>
    </location>
</feature>
<dbReference type="GO" id="GO:0000287">
    <property type="term" value="F:magnesium ion binding"/>
    <property type="evidence" value="ECO:0007669"/>
    <property type="project" value="UniProtKB-UniRule"/>
</dbReference>
<dbReference type="FunFam" id="3.50.40.10:FF:000001">
    <property type="entry name" value="Phenylalanine--tRNA ligase beta subunit"/>
    <property type="match status" value="1"/>
</dbReference>
<dbReference type="Proteomes" id="UP000243406">
    <property type="component" value="Unassembled WGS sequence"/>
</dbReference>
<dbReference type="GO" id="GO:0009328">
    <property type="term" value="C:phenylalanine-tRNA ligase complex"/>
    <property type="evidence" value="ECO:0007669"/>
    <property type="project" value="TreeGrafter"/>
</dbReference>
<dbReference type="PROSITE" id="PS51483">
    <property type="entry name" value="B5"/>
    <property type="match status" value="1"/>
</dbReference>
<dbReference type="Pfam" id="PF03483">
    <property type="entry name" value="B3_4"/>
    <property type="match status" value="1"/>
</dbReference>
<dbReference type="AlphaFoldDB" id="A0A1T5C1K6"/>
<dbReference type="Pfam" id="PF01588">
    <property type="entry name" value="tRNA_bind"/>
    <property type="match status" value="1"/>
</dbReference>
<evidence type="ECO:0000256" key="15">
    <source>
        <dbReference type="HAMAP-Rule" id="MF_00283"/>
    </source>
</evidence>
<keyword evidence="11 16" id="KW-0694">RNA-binding</keyword>
<keyword evidence="10 15" id="KW-0460">Magnesium</keyword>
<dbReference type="Gene3D" id="3.30.930.10">
    <property type="entry name" value="Bira Bifunctional Protein, Domain 2"/>
    <property type="match status" value="1"/>
</dbReference>
<dbReference type="Gene3D" id="3.50.40.10">
    <property type="entry name" value="Phenylalanyl-trna Synthetase, Chain B, domain 3"/>
    <property type="match status" value="1"/>
</dbReference>
<feature type="binding site" evidence="15">
    <location>
        <position position="464"/>
    </location>
    <ligand>
        <name>Mg(2+)</name>
        <dbReference type="ChEBI" id="CHEBI:18420"/>
        <note>shared with alpha subunit</note>
    </ligand>
</feature>
<evidence type="ECO:0000256" key="2">
    <source>
        <dbReference type="ARBA" id="ARBA00008653"/>
    </source>
</evidence>
<dbReference type="SUPFAM" id="SSF46955">
    <property type="entry name" value="Putative DNA-binding domain"/>
    <property type="match status" value="1"/>
</dbReference>
<dbReference type="NCBIfam" id="NF045760">
    <property type="entry name" value="YtpR"/>
    <property type="match status" value="1"/>
</dbReference>
<comment type="catalytic activity">
    <reaction evidence="14 15">
        <text>tRNA(Phe) + L-phenylalanine + ATP = L-phenylalanyl-tRNA(Phe) + AMP + diphosphate + H(+)</text>
        <dbReference type="Rhea" id="RHEA:19413"/>
        <dbReference type="Rhea" id="RHEA-COMP:9668"/>
        <dbReference type="Rhea" id="RHEA-COMP:9699"/>
        <dbReference type="ChEBI" id="CHEBI:15378"/>
        <dbReference type="ChEBI" id="CHEBI:30616"/>
        <dbReference type="ChEBI" id="CHEBI:33019"/>
        <dbReference type="ChEBI" id="CHEBI:58095"/>
        <dbReference type="ChEBI" id="CHEBI:78442"/>
        <dbReference type="ChEBI" id="CHEBI:78531"/>
        <dbReference type="ChEBI" id="CHEBI:456215"/>
        <dbReference type="EC" id="6.1.1.20"/>
    </reaction>
</comment>
<dbReference type="InterPro" id="IPR005121">
    <property type="entry name" value="Fdx_antiC-bd"/>
</dbReference>
<keyword evidence="21" id="KW-1185">Reference proteome</keyword>
<evidence type="ECO:0000256" key="7">
    <source>
        <dbReference type="ARBA" id="ARBA00022723"/>
    </source>
</evidence>
<evidence type="ECO:0000256" key="4">
    <source>
        <dbReference type="ARBA" id="ARBA00022490"/>
    </source>
</evidence>
<dbReference type="GO" id="GO:0005524">
    <property type="term" value="F:ATP binding"/>
    <property type="evidence" value="ECO:0007669"/>
    <property type="project" value="UniProtKB-UniRule"/>
</dbReference>
<dbReference type="InterPro" id="IPR041616">
    <property type="entry name" value="PheRS_beta_core"/>
</dbReference>
<evidence type="ECO:0000256" key="1">
    <source>
        <dbReference type="ARBA" id="ARBA00004496"/>
    </source>
</evidence>
<dbReference type="InterPro" id="IPR036690">
    <property type="entry name" value="Fdx_antiC-bd_sf"/>
</dbReference>
<reference evidence="21" key="1">
    <citation type="submission" date="2017-02" db="EMBL/GenBank/DDBJ databases">
        <authorList>
            <person name="Varghese N."/>
            <person name="Submissions S."/>
        </authorList>
    </citation>
    <scope>NUCLEOTIDE SEQUENCE [LARGE SCALE GENOMIC DNA]</scope>
    <source>
        <strain evidence="21">ATCC 35199</strain>
    </source>
</reference>
<dbReference type="InterPro" id="IPR002547">
    <property type="entry name" value="tRNA-bd_dom"/>
</dbReference>
<evidence type="ECO:0000256" key="3">
    <source>
        <dbReference type="ARBA" id="ARBA00011209"/>
    </source>
</evidence>
<dbReference type="InterPro" id="IPR033714">
    <property type="entry name" value="tRNA_bind_bactPheRS"/>
</dbReference>
<dbReference type="InterPro" id="IPR012340">
    <property type="entry name" value="NA-bd_OB-fold"/>
</dbReference>
<gene>
    <name evidence="15" type="primary">pheT</name>
    <name evidence="20" type="ORF">SAMN02745120_1958</name>
</gene>
<dbReference type="RefSeq" id="WP_079589776.1">
    <property type="nucleotide sequence ID" value="NZ_FUYN01000004.1"/>
</dbReference>
<evidence type="ECO:0000256" key="8">
    <source>
        <dbReference type="ARBA" id="ARBA00022741"/>
    </source>
</evidence>
<feature type="domain" description="TRNA-binding" evidence="17">
    <location>
        <begin position="39"/>
        <end position="153"/>
    </location>
</feature>
<evidence type="ECO:0000259" key="19">
    <source>
        <dbReference type="PROSITE" id="PS51483"/>
    </source>
</evidence>
<keyword evidence="13 15" id="KW-0030">Aminoacyl-tRNA synthetase</keyword>
<dbReference type="HAMAP" id="MF_00283">
    <property type="entry name" value="Phe_tRNA_synth_beta1"/>
    <property type="match status" value="1"/>
</dbReference>
<dbReference type="SUPFAM" id="SSF55681">
    <property type="entry name" value="Class II aaRS and biotin synthetases"/>
    <property type="match status" value="1"/>
</dbReference>
<dbReference type="GO" id="GO:0000049">
    <property type="term" value="F:tRNA binding"/>
    <property type="evidence" value="ECO:0007669"/>
    <property type="project" value="UniProtKB-UniRule"/>
</dbReference>
<feature type="domain" description="B5" evidence="19">
    <location>
        <begin position="405"/>
        <end position="480"/>
    </location>
</feature>
<dbReference type="SUPFAM" id="SSF56037">
    <property type="entry name" value="PheT/TilS domain"/>
    <property type="match status" value="1"/>
</dbReference>
<dbReference type="PROSITE" id="PS51447">
    <property type="entry name" value="FDX_ACB"/>
    <property type="match status" value="1"/>
</dbReference>
<dbReference type="GO" id="GO:0140096">
    <property type="term" value="F:catalytic activity, acting on a protein"/>
    <property type="evidence" value="ECO:0007669"/>
    <property type="project" value="UniProtKB-ARBA"/>
</dbReference>
<dbReference type="Gene3D" id="3.30.70.380">
    <property type="entry name" value="Ferrodoxin-fold anticodon-binding domain"/>
    <property type="match status" value="1"/>
</dbReference>
<dbReference type="InterPro" id="IPR009061">
    <property type="entry name" value="DNA-bd_dom_put_sf"/>
</dbReference>
<dbReference type="SMART" id="SM00873">
    <property type="entry name" value="B3_4"/>
    <property type="match status" value="1"/>
</dbReference>
<keyword evidence="8 15" id="KW-0547">Nucleotide-binding</keyword>
<dbReference type="Pfam" id="PF03147">
    <property type="entry name" value="FDX-ACB"/>
    <property type="match status" value="1"/>
</dbReference>
<evidence type="ECO:0000256" key="6">
    <source>
        <dbReference type="ARBA" id="ARBA00022598"/>
    </source>
</evidence>
<dbReference type="InterPro" id="IPR004532">
    <property type="entry name" value="Phe-tRNA-ligase_IIc_bsu_bact"/>
</dbReference>
<evidence type="ECO:0000256" key="12">
    <source>
        <dbReference type="ARBA" id="ARBA00022917"/>
    </source>
</evidence>
<sequence length="788" mass="88107">MKAPLKWLKKYVDIDVDVKSFSDAMTMSGTKVEGYEEVGEDISNVVIGKITSITPHPDADKLIITKIDTGSSEVQIVTGAKNVSIGDIIPVALHGSTLPGGIKIKKGKLRGEVSEGMLCSAKELGIDEKYVDIESRDGILLLRGEYTLGDDVRKALLLNDYIVEFELTSNRPDCQSIIGLAHEVSATLNKDVKLPESDFREIDKAIEYEVKVLDKDLCPRFIIREIKDIEIKPSPYFMQRCLIESGIRPINNIVDITNFVMLEYGQPLHAYDASKLSTKEFVIKRASDNDSFYTLDDLERKLDSEMLMITDGQKNIGIAGVMGGQNSDVSDTTTHIVLESANFNADNIRHTSKKLNLRTEASARFEKGIDLSRAEEAINRACHLIDYYGYGKVLSGKKDTLENEIEVKTVVVSIDRINKLLGEKLSPEKMSEILSKLKFKTEIQGNNLSIEVPEFRLDIDMEADIVEEIARLYGYNNILSQNIVGELTSGVKTEDRIFEDHIKDAMMSNGLTEVLTYSFVSPTSLEKIGENLSNAVKLINPLGEETSVMRTSLVPAMLEILSRNLSRKVDFFSGFEVGNIFSNPDAPVQKRAIVAGVYGKEEDFFTMKSRLEGVLDYIGIESRSYQPFSENELYHPMRCAQISSGDEQIGFIGEVHPLIAEKFDIKKRVYLFTLDFDIISGIRTKLKLYKQVPKFPAIKRDIALVVSEEIAVGSIENLIISKGNSLIEKVELFDIYMGDQVPKGKKSVAYGITYRALDRTLTDEEINLVQSKILTHLADELGAHLREI</sequence>
<protein>
    <recommendedName>
        <fullName evidence="15">Phenylalanine--tRNA ligase beta subunit</fullName>
        <ecNumber evidence="15">6.1.1.20</ecNumber>
    </recommendedName>
    <alternativeName>
        <fullName evidence="15">Phenylalanyl-tRNA synthetase beta subunit</fullName>
        <shortName evidence="15">PheRS</shortName>
    </alternativeName>
</protein>
<dbReference type="GO" id="GO:0016740">
    <property type="term" value="F:transferase activity"/>
    <property type="evidence" value="ECO:0007669"/>
    <property type="project" value="UniProtKB-ARBA"/>
</dbReference>
<dbReference type="SUPFAM" id="SSF50249">
    <property type="entry name" value="Nucleic acid-binding proteins"/>
    <property type="match status" value="1"/>
</dbReference>
<dbReference type="GO" id="GO:0006432">
    <property type="term" value="P:phenylalanyl-tRNA aminoacylation"/>
    <property type="evidence" value="ECO:0007669"/>
    <property type="project" value="UniProtKB-UniRule"/>
</dbReference>
<evidence type="ECO:0000313" key="21">
    <source>
        <dbReference type="Proteomes" id="UP000243406"/>
    </source>
</evidence>
<dbReference type="CDD" id="cd02796">
    <property type="entry name" value="tRNA_bind_bactPheRS"/>
    <property type="match status" value="1"/>
</dbReference>
<dbReference type="Gene3D" id="2.40.50.140">
    <property type="entry name" value="Nucleic acid-binding proteins"/>
    <property type="match status" value="1"/>
</dbReference>
<dbReference type="FunFam" id="2.40.50.140:FF:000045">
    <property type="entry name" value="Phenylalanine--tRNA ligase beta subunit"/>
    <property type="match status" value="1"/>
</dbReference>
<dbReference type="EC" id="6.1.1.20" evidence="15"/>
<evidence type="ECO:0000259" key="18">
    <source>
        <dbReference type="PROSITE" id="PS51447"/>
    </source>
</evidence>